<evidence type="ECO:0000313" key="1">
    <source>
        <dbReference type="EMBL" id="TDQ37774.1"/>
    </source>
</evidence>
<dbReference type="OrthoDB" id="6006744at2"/>
<proteinExistence type="predicted"/>
<sequence length="107" mass="12048">MMRRRSFSPELLARLREMSVTSALELLGLYWKRDPDFRPTKDPRTVRLYVSLDGGMVELLATGPKWFDARRGQGGGGAIDLTMYLLRLDFVAAVKRLEAAQAVIFSG</sequence>
<dbReference type="AlphaFoldDB" id="A0A4R6U3Z1"/>
<accession>A0A4R6U3Z1</accession>
<dbReference type="RefSeq" id="WP_101979482.1">
    <property type="nucleotide sequence ID" value="NZ_SNYL01000024.1"/>
</dbReference>
<keyword evidence="2" id="KW-1185">Reference proteome</keyword>
<dbReference type="SUPFAM" id="SSF57783">
    <property type="entry name" value="Zinc beta-ribbon"/>
    <property type="match status" value="1"/>
</dbReference>
<comment type="caution">
    <text evidence="1">The sequence shown here is derived from an EMBL/GenBank/DDBJ whole genome shotgun (WGS) entry which is preliminary data.</text>
</comment>
<protein>
    <submittedName>
        <fullName evidence="1">Uncharacterized protein</fullName>
    </submittedName>
</protein>
<reference evidence="1 2" key="1">
    <citation type="submission" date="2019-03" db="EMBL/GenBank/DDBJ databases">
        <title>Genomic Encyclopedia of Type Strains, Phase IV (KMG-IV): sequencing the most valuable type-strain genomes for metagenomic binning, comparative biology and taxonomic classification.</title>
        <authorList>
            <person name="Goeker M."/>
        </authorList>
    </citation>
    <scope>NUCLEOTIDE SEQUENCE [LARGE SCALE GENOMIC DNA]</scope>
    <source>
        <strain evidence="1 2">DSM 19605</strain>
    </source>
</reference>
<organism evidence="1 2">
    <name type="scientific">Tepidicella xavieri</name>
    <dbReference type="NCBI Taxonomy" id="360241"/>
    <lineage>
        <taxon>Bacteria</taxon>
        <taxon>Pseudomonadati</taxon>
        <taxon>Pseudomonadota</taxon>
        <taxon>Betaproteobacteria</taxon>
        <taxon>Burkholderiales</taxon>
        <taxon>Tepidicella</taxon>
    </lineage>
</organism>
<dbReference type="EMBL" id="SNYL01000024">
    <property type="protein sequence ID" value="TDQ37774.1"/>
    <property type="molecule type" value="Genomic_DNA"/>
</dbReference>
<dbReference type="Proteomes" id="UP000295510">
    <property type="component" value="Unassembled WGS sequence"/>
</dbReference>
<name>A0A4R6U3Z1_9BURK</name>
<evidence type="ECO:0000313" key="2">
    <source>
        <dbReference type="Proteomes" id="UP000295510"/>
    </source>
</evidence>
<gene>
    <name evidence="1" type="ORF">DFR43_12419</name>
</gene>